<name>A0A1Y5RGL9_9RHOB</name>
<evidence type="ECO:0000313" key="6">
    <source>
        <dbReference type="EMBL" id="SLN16160.1"/>
    </source>
</evidence>
<keyword evidence="7" id="KW-1185">Reference proteome</keyword>
<sequence>MNQKQLTAFRMVMRHGSITEAAHALSVSQPAVSRLIADLEASIGFALLLRTGGRAVPTPEAYELFQEVERMFYSLDRLSTVADEIRTLKRSAFRVASMPMVSFEILPLALRKMVERFGGIDISHDVHTSARILNLLASRQIDLGIAQTDPGREDVEVLASFRTHCVCVLAPDHPFANRDIIRPQDLADQDLIALNFRTLTHSYLTRCFAESGVVPRIVAETQPSYSACSLAALGVGVAIVDPITPDVFGEKLVVVPFEPVIPFDYQILKPAGIPMSRAGERFLETLLETIKSRSHYGFERT</sequence>
<keyword evidence="3" id="KW-0238">DNA-binding</keyword>
<reference evidence="6 7" key="1">
    <citation type="submission" date="2017-03" db="EMBL/GenBank/DDBJ databases">
        <authorList>
            <person name="Afonso C.L."/>
            <person name="Miller P.J."/>
            <person name="Scott M.A."/>
            <person name="Spackman E."/>
            <person name="Goraichik I."/>
            <person name="Dimitrov K.M."/>
            <person name="Suarez D.L."/>
            <person name="Swayne D.E."/>
        </authorList>
    </citation>
    <scope>NUCLEOTIDE SEQUENCE [LARGE SCALE GENOMIC DNA]</scope>
    <source>
        <strain evidence="6 7">CECT 7971</strain>
    </source>
</reference>
<evidence type="ECO:0000313" key="7">
    <source>
        <dbReference type="Proteomes" id="UP000193307"/>
    </source>
</evidence>
<dbReference type="GO" id="GO:0010628">
    <property type="term" value="P:positive regulation of gene expression"/>
    <property type="evidence" value="ECO:0007669"/>
    <property type="project" value="TreeGrafter"/>
</dbReference>
<dbReference type="InterPro" id="IPR036390">
    <property type="entry name" value="WH_DNA-bd_sf"/>
</dbReference>
<dbReference type="RefSeq" id="WP_085847229.1">
    <property type="nucleotide sequence ID" value="NZ_FNZV01000001.1"/>
</dbReference>
<accession>A0A1Y5RGL9</accession>
<dbReference type="Gene3D" id="3.40.190.290">
    <property type="match status" value="1"/>
</dbReference>
<dbReference type="InterPro" id="IPR005119">
    <property type="entry name" value="LysR_subst-bd"/>
</dbReference>
<dbReference type="AlphaFoldDB" id="A0A1Y5RGL9"/>
<dbReference type="Pfam" id="PF00126">
    <property type="entry name" value="HTH_1"/>
    <property type="match status" value="1"/>
</dbReference>
<evidence type="ECO:0000256" key="4">
    <source>
        <dbReference type="ARBA" id="ARBA00023163"/>
    </source>
</evidence>
<feature type="domain" description="HTH lysR-type" evidence="5">
    <location>
        <begin position="1"/>
        <end position="58"/>
    </location>
</feature>
<dbReference type="PRINTS" id="PR00039">
    <property type="entry name" value="HTHLYSR"/>
</dbReference>
<dbReference type="SUPFAM" id="SSF53850">
    <property type="entry name" value="Periplasmic binding protein-like II"/>
    <property type="match status" value="1"/>
</dbReference>
<comment type="similarity">
    <text evidence="1">Belongs to the LysR transcriptional regulatory family.</text>
</comment>
<evidence type="ECO:0000259" key="5">
    <source>
        <dbReference type="PROSITE" id="PS50931"/>
    </source>
</evidence>
<dbReference type="STRING" id="658057.SAMN04488032_101329"/>
<keyword evidence="4" id="KW-0804">Transcription</keyword>
<organism evidence="6 7">
    <name type="scientific">Pacificibacter marinus</name>
    <dbReference type="NCBI Taxonomy" id="658057"/>
    <lineage>
        <taxon>Bacteria</taxon>
        <taxon>Pseudomonadati</taxon>
        <taxon>Pseudomonadota</taxon>
        <taxon>Alphaproteobacteria</taxon>
        <taxon>Rhodobacterales</taxon>
        <taxon>Roseobacteraceae</taxon>
        <taxon>Pacificibacter</taxon>
    </lineage>
</organism>
<dbReference type="InterPro" id="IPR036388">
    <property type="entry name" value="WH-like_DNA-bd_sf"/>
</dbReference>
<evidence type="ECO:0000256" key="1">
    <source>
        <dbReference type="ARBA" id="ARBA00009437"/>
    </source>
</evidence>
<dbReference type="PROSITE" id="PS50931">
    <property type="entry name" value="HTH_LYSR"/>
    <property type="match status" value="1"/>
</dbReference>
<dbReference type="Proteomes" id="UP000193307">
    <property type="component" value="Unassembled WGS sequence"/>
</dbReference>
<dbReference type="SUPFAM" id="SSF46785">
    <property type="entry name" value="Winged helix' DNA-binding domain"/>
    <property type="match status" value="1"/>
</dbReference>
<evidence type="ECO:0000256" key="3">
    <source>
        <dbReference type="ARBA" id="ARBA00023125"/>
    </source>
</evidence>
<dbReference type="GO" id="GO:0003700">
    <property type="term" value="F:DNA-binding transcription factor activity"/>
    <property type="evidence" value="ECO:0007669"/>
    <property type="project" value="InterPro"/>
</dbReference>
<dbReference type="PANTHER" id="PTHR30427:SF1">
    <property type="entry name" value="TRANSCRIPTIONAL ACTIVATOR PROTEIN LYSR"/>
    <property type="match status" value="1"/>
</dbReference>
<dbReference type="Gene3D" id="1.10.10.10">
    <property type="entry name" value="Winged helix-like DNA-binding domain superfamily/Winged helix DNA-binding domain"/>
    <property type="match status" value="1"/>
</dbReference>
<dbReference type="InterPro" id="IPR000847">
    <property type="entry name" value="LysR_HTH_N"/>
</dbReference>
<dbReference type="EMBL" id="FWFW01000001">
    <property type="protein sequence ID" value="SLN16160.1"/>
    <property type="molecule type" value="Genomic_DNA"/>
</dbReference>
<keyword evidence="2" id="KW-0805">Transcription regulation</keyword>
<protein>
    <submittedName>
        <fullName evidence="6">HTH-type transcriptional regulator CynR</fullName>
    </submittedName>
</protein>
<gene>
    <name evidence="6" type="primary">cynR_1</name>
    <name evidence="6" type="ORF">PAM7971_00321</name>
</gene>
<evidence type="ECO:0000256" key="2">
    <source>
        <dbReference type="ARBA" id="ARBA00023015"/>
    </source>
</evidence>
<dbReference type="OrthoDB" id="7639163at2"/>
<proteinExistence type="inferred from homology"/>
<dbReference type="PANTHER" id="PTHR30427">
    <property type="entry name" value="TRANSCRIPTIONAL ACTIVATOR PROTEIN LYSR"/>
    <property type="match status" value="1"/>
</dbReference>
<dbReference type="Pfam" id="PF03466">
    <property type="entry name" value="LysR_substrate"/>
    <property type="match status" value="1"/>
</dbReference>
<dbReference type="GO" id="GO:0043565">
    <property type="term" value="F:sequence-specific DNA binding"/>
    <property type="evidence" value="ECO:0007669"/>
    <property type="project" value="TreeGrafter"/>
</dbReference>